<evidence type="ECO:0000313" key="13">
    <source>
        <dbReference type="EMBL" id="AMY12742.1"/>
    </source>
</evidence>
<keyword evidence="4" id="KW-0521">NADP</keyword>
<evidence type="ECO:0000256" key="9">
    <source>
        <dbReference type="ARBA" id="ARBA00076996"/>
    </source>
</evidence>
<dbReference type="SMART" id="SM01003">
    <property type="entry name" value="AlaDh_PNT_N"/>
    <property type="match status" value="1"/>
</dbReference>
<evidence type="ECO:0000313" key="14">
    <source>
        <dbReference type="Proteomes" id="UP000076079"/>
    </source>
</evidence>
<dbReference type="PANTHER" id="PTHR10160:SF19">
    <property type="entry name" value="PROTON-TRANSLOCATING NAD(P)(+) TRANSHYDROGENASE"/>
    <property type="match status" value="1"/>
</dbReference>
<evidence type="ECO:0000256" key="10">
    <source>
        <dbReference type="ARBA" id="ARBA00084087"/>
    </source>
</evidence>
<keyword evidence="5" id="KW-1278">Translocase</keyword>
<dbReference type="EC" id="7.1.1.1" evidence="2"/>
<dbReference type="Pfam" id="PF05222">
    <property type="entry name" value="AlaDh_PNT_N"/>
    <property type="match status" value="1"/>
</dbReference>
<organism evidence="13 14">
    <name type="scientific">Luteitalea pratensis</name>
    <dbReference type="NCBI Taxonomy" id="1855912"/>
    <lineage>
        <taxon>Bacteria</taxon>
        <taxon>Pseudomonadati</taxon>
        <taxon>Acidobacteriota</taxon>
        <taxon>Vicinamibacteria</taxon>
        <taxon>Vicinamibacterales</taxon>
        <taxon>Vicinamibacteraceae</taxon>
        <taxon>Luteitalea</taxon>
    </lineage>
</organism>
<keyword evidence="3" id="KW-0547">Nucleotide-binding</keyword>
<dbReference type="PANTHER" id="PTHR10160">
    <property type="entry name" value="NAD(P) TRANSHYDROGENASE"/>
    <property type="match status" value="1"/>
</dbReference>
<evidence type="ECO:0000256" key="2">
    <source>
        <dbReference type="ARBA" id="ARBA00012943"/>
    </source>
</evidence>
<evidence type="ECO:0000256" key="6">
    <source>
        <dbReference type="ARBA" id="ARBA00023027"/>
    </source>
</evidence>
<dbReference type="GO" id="GO:0016491">
    <property type="term" value="F:oxidoreductase activity"/>
    <property type="evidence" value="ECO:0007669"/>
    <property type="project" value="UniProtKB-KW"/>
</dbReference>
<proteinExistence type="predicted"/>
<reference evidence="14" key="2">
    <citation type="submission" date="2016-04" db="EMBL/GenBank/DDBJ databases">
        <title>First Complete Genome Sequence of a Subdivision 6 Acidobacterium.</title>
        <authorList>
            <person name="Huang S."/>
            <person name="Vieira S."/>
            <person name="Bunk B."/>
            <person name="Riedel T."/>
            <person name="Sproeer C."/>
            <person name="Overmann J."/>
        </authorList>
    </citation>
    <scope>NUCLEOTIDE SEQUENCE [LARGE SCALE GENOMIC DNA]</scope>
    <source>
        <strain evidence="14">DSM 100886 HEG_-6_39</strain>
    </source>
</reference>
<evidence type="ECO:0000259" key="11">
    <source>
        <dbReference type="SMART" id="SM01002"/>
    </source>
</evidence>
<dbReference type="GO" id="GO:0008750">
    <property type="term" value="F:proton-translocating NAD(P)+ transhydrogenase activity"/>
    <property type="evidence" value="ECO:0007669"/>
    <property type="project" value="UniProtKB-EC"/>
</dbReference>
<dbReference type="InterPro" id="IPR007886">
    <property type="entry name" value="AlaDH/PNT_N"/>
</dbReference>
<dbReference type="InterPro" id="IPR007698">
    <property type="entry name" value="AlaDH/PNT_NAD(H)-bd"/>
</dbReference>
<evidence type="ECO:0000256" key="5">
    <source>
        <dbReference type="ARBA" id="ARBA00022967"/>
    </source>
</evidence>
<keyword evidence="13" id="KW-0560">Oxidoreductase</keyword>
<dbReference type="GO" id="GO:0005886">
    <property type="term" value="C:plasma membrane"/>
    <property type="evidence" value="ECO:0007669"/>
    <property type="project" value="TreeGrafter"/>
</dbReference>
<dbReference type="CDD" id="cd05304">
    <property type="entry name" value="Rubrum_tdh"/>
    <property type="match status" value="1"/>
</dbReference>
<gene>
    <name evidence="13" type="primary">pntAA</name>
    <name evidence="13" type="ORF">LuPra_06024</name>
</gene>
<dbReference type="NCBIfam" id="NF006942">
    <property type="entry name" value="PRK09424.1"/>
    <property type="match status" value="1"/>
</dbReference>
<evidence type="ECO:0000256" key="3">
    <source>
        <dbReference type="ARBA" id="ARBA00022741"/>
    </source>
</evidence>
<accession>A0A143PVY2</accession>
<dbReference type="GO" id="GO:0050661">
    <property type="term" value="F:NADP binding"/>
    <property type="evidence" value="ECO:0007669"/>
    <property type="project" value="TreeGrafter"/>
</dbReference>
<evidence type="ECO:0000259" key="12">
    <source>
        <dbReference type="SMART" id="SM01003"/>
    </source>
</evidence>
<dbReference type="PATRIC" id="fig|1813736.3.peg.6329"/>
<feature type="domain" description="Alanine dehydrogenase/pyridine nucleotide transhydrogenase N-terminal" evidence="12">
    <location>
        <begin position="4"/>
        <end position="144"/>
    </location>
</feature>
<evidence type="ECO:0000256" key="7">
    <source>
        <dbReference type="ARBA" id="ARBA00048202"/>
    </source>
</evidence>
<name>A0A143PVY2_LUTPR</name>
<dbReference type="SUPFAM" id="SSF52283">
    <property type="entry name" value="Formate/glycerate dehydrogenase catalytic domain-like"/>
    <property type="match status" value="1"/>
</dbReference>
<dbReference type="FunFam" id="3.40.50.720:FF:000188">
    <property type="entry name" value="NAD(P) transhydrogenase alpha subunit 1"/>
    <property type="match status" value="1"/>
</dbReference>
<protein>
    <recommendedName>
        <fullName evidence="8">NAD(P) transhydrogenase subunit alpha part 1</fullName>
        <ecNumber evidence="2">7.1.1.1</ecNumber>
    </recommendedName>
    <alternativeName>
        <fullName evidence="10">Nicotinamide nucleotide transhydrogenase subunit alpha 1</fullName>
    </alternativeName>
    <alternativeName>
        <fullName evidence="9">Pyridine nucleotide transhydrogenase subunit alpha 1</fullName>
    </alternativeName>
</protein>
<comment type="catalytic activity">
    <reaction evidence="7">
        <text>NAD(+) + NADPH + H(+)(in) = NADH + NADP(+) + H(+)(out)</text>
        <dbReference type="Rhea" id="RHEA:47992"/>
        <dbReference type="ChEBI" id="CHEBI:15378"/>
        <dbReference type="ChEBI" id="CHEBI:57540"/>
        <dbReference type="ChEBI" id="CHEBI:57783"/>
        <dbReference type="ChEBI" id="CHEBI:57945"/>
        <dbReference type="ChEBI" id="CHEBI:58349"/>
        <dbReference type="EC" id="7.1.1.1"/>
    </reaction>
</comment>
<dbReference type="STRING" id="1855912.LuPra_06024"/>
<dbReference type="Proteomes" id="UP000076079">
    <property type="component" value="Chromosome"/>
</dbReference>
<evidence type="ECO:0000256" key="4">
    <source>
        <dbReference type="ARBA" id="ARBA00022857"/>
    </source>
</evidence>
<dbReference type="InterPro" id="IPR036291">
    <property type="entry name" value="NAD(P)-bd_dom_sf"/>
</dbReference>
<dbReference type="Pfam" id="PF01262">
    <property type="entry name" value="AlaDh_PNT_C"/>
    <property type="match status" value="1"/>
</dbReference>
<dbReference type="AlphaFoldDB" id="A0A143PVY2"/>
<dbReference type="SMART" id="SM01002">
    <property type="entry name" value="AlaDh_PNT_C"/>
    <property type="match status" value="1"/>
</dbReference>
<dbReference type="Gene3D" id="3.40.50.720">
    <property type="entry name" value="NAD(P)-binding Rossmann-like Domain"/>
    <property type="match status" value="2"/>
</dbReference>
<evidence type="ECO:0000256" key="1">
    <source>
        <dbReference type="ARBA" id="ARBA00003943"/>
    </source>
</evidence>
<reference evidence="13 14" key="1">
    <citation type="journal article" date="2016" name="Genome Announc.">
        <title>First Complete Genome Sequence of a Subdivision 6 Acidobacterium Strain.</title>
        <authorList>
            <person name="Huang S."/>
            <person name="Vieira S."/>
            <person name="Bunk B."/>
            <person name="Riedel T."/>
            <person name="Sproer C."/>
            <person name="Overmann J."/>
        </authorList>
    </citation>
    <scope>NUCLEOTIDE SEQUENCE [LARGE SCALE GENOMIC DNA]</scope>
    <source>
        <strain evidence="14">DSM 100886 HEG_-6_39</strain>
    </source>
</reference>
<dbReference type="SUPFAM" id="SSF51735">
    <property type="entry name" value="NAD(P)-binding Rossmann-fold domains"/>
    <property type="match status" value="1"/>
</dbReference>
<keyword evidence="14" id="KW-1185">Reference proteome</keyword>
<sequence length="395" mass="40778">MVIGVPRELVPGEDRVALVPASVAPLIKSGAAVLVEQGAGVRAGCPDDAYAAAGATLVSRDQVFAQADILLQVRTAAAAGTYGAADVERLSSRHTVIGFADPLGAPETARAMAARGATVISMELIPRITRAQSMDALSSMANIAGYKAVLLAAATLPRMFPMMMTAAGTISPARVFVIGAGVAGLQAIATAKRLGAKIEAYDVRAAVKEQIESLGAKFVELPLDTAAAEGQGGYAAAQDESFYRRQRETMARVVAHSDVVITTAAIPGKKSPVLITADMVASMPPGSVIVDLAAERGGNCELTVADETIVAHGVTIHGPTNLPATVPFHASQLYAKNLTTLLAHLRTKQGDLVIDPADEITREVLVTHKGEVIAPRLREQLGLAPLPAPVAAAAV</sequence>
<dbReference type="OrthoDB" id="9804592at2"/>
<feature type="domain" description="Alanine dehydrogenase/pyridine nucleotide transhydrogenase NAD(H)-binding" evidence="11">
    <location>
        <begin position="153"/>
        <end position="318"/>
    </location>
</feature>
<evidence type="ECO:0000256" key="8">
    <source>
        <dbReference type="ARBA" id="ARBA00071353"/>
    </source>
</evidence>
<dbReference type="RefSeq" id="WP_110174173.1">
    <property type="nucleotide sequence ID" value="NZ_CP015136.1"/>
</dbReference>
<dbReference type="GO" id="GO:0006740">
    <property type="term" value="P:NADPH regeneration"/>
    <property type="evidence" value="ECO:0007669"/>
    <property type="project" value="TreeGrafter"/>
</dbReference>
<dbReference type="EMBL" id="CP015136">
    <property type="protein sequence ID" value="AMY12742.1"/>
    <property type="molecule type" value="Genomic_DNA"/>
</dbReference>
<keyword evidence="6" id="KW-0520">NAD</keyword>
<dbReference type="KEGG" id="abac:LuPra_06024"/>
<comment type="function">
    <text evidence="1">The transhydrogenation between NADH and NADP is coupled to respiration and ATP hydrolysis and functions as a proton pump across the membrane.</text>
</comment>